<feature type="domain" description="Protein kinase" evidence="4">
    <location>
        <begin position="51"/>
        <end position="221"/>
    </location>
</feature>
<dbReference type="SUPFAM" id="SSF56112">
    <property type="entry name" value="Protein kinase-like (PK-like)"/>
    <property type="match status" value="1"/>
</dbReference>
<organism evidence="5 6">
    <name type="scientific">Rhizoctonia solani</name>
    <dbReference type="NCBI Taxonomy" id="456999"/>
    <lineage>
        <taxon>Eukaryota</taxon>
        <taxon>Fungi</taxon>
        <taxon>Dikarya</taxon>
        <taxon>Basidiomycota</taxon>
        <taxon>Agaricomycotina</taxon>
        <taxon>Agaricomycetes</taxon>
        <taxon>Cantharellales</taxon>
        <taxon>Ceratobasidiaceae</taxon>
        <taxon>Rhizoctonia</taxon>
    </lineage>
</organism>
<sequence>MFLTWRDSLDGVALKSFKMVVTEHTTVQDLVAHFEKKGLINYTEFLHLSAILSSLSVADTALANVYRVEMLYHEPVAVKCVKHTTPYKRLKRAARELSCWTSYKHEHILPLFGFAIVGEDLAMVSPWMQNGCITEYVTRHPSCDRLSLCTQLTRAIAYLHECGVVHGDIKGPNVLISDEGKVQVTDFGVSIVDHQEIEFSATSVGGGTQRWQASMRPNKYE</sequence>
<dbReference type="GO" id="GO:0005524">
    <property type="term" value="F:ATP binding"/>
    <property type="evidence" value="ECO:0007669"/>
    <property type="project" value="UniProtKB-KW"/>
</dbReference>
<dbReference type="GO" id="GO:0004672">
    <property type="term" value="F:protein kinase activity"/>
    <property type="evidence" value="ECO:0007669"/>
    <property type="project" value="InterPro"/>
</dbReference>
<reference evidence="5" key="1">
    <citation type="submission" date="2021-01" db="EMBL/GenBank/DDBJ databases">
        <authorList>
            <person name="Kaushik A."/>
        </authorList>
    </citation>
    <scope>NUCLEOTIDE SEQUENCE</scope>
    <source>
        <strain evidence="5">AG6-10EEA</strain>
    </source>
</reference>
<dbReference type="CDD" id="cd00180">
    <property type="entry name" value="PKc"/>
    <property type="match status" value="1"/>
</dbReference>
<evidence type="ECO:0000256" key="1">
    <source>
        <dbReference type="ARBA" id="ARBA00008874"/>
    </source>
</evidence>
<dbReference type="SMART" id="SM00220">
    <property type="entry name" value="S_TKc"/>
    <property type="match status" value="1"/>
</dbReference>
<dbReference type="InterPro" id="IPR051931">
    <property type="entry name" value="PAK3-like"/>
</dbReference>
<evidence type="ECO:0000313" key="6">
    <source>
        <dbReference type="Proteomes" id="UP000663853"/>
    </source>
</evidence>
<dbReference type="Pfam" id="PF07714">
    <property type="entry name" value="PK_Tyr_Ser-Thr"/>
    <property type="match status" value="1"/>
</dbReference>
<evidence type="ECO:0000313" key="5">
    <source>
        <dbReference type="EMBL" id="CAE6461662.1"/>
    </source>
</evidence>
<evidence type="ECO:0000256" key="3">
    <source>
        <dbReference type="ARBA" id="ARBA00022840"/>
    </source>
</evidence>
<dbReference type="PANTHER" id="PTHR45832">
    <property type="entry name" value="SERINE/THREONINE-PROTEIN KINASE SAMKA-RELATED-RELATED"/>
    <property type="match status" value="1"/>
</dbReference>
<dbReference type="InterPro" id="IPR011009">
    <property type="entry name" value="Kinase-like_dom_sf"/>
</dbReference>
<dbReference type="PROSITE" id="PS00108">
    <property type="entry name" value="PROTEIN_KINASE_ST"/>
    <property type="match status" value="1"/>
</dbReference>
<name>A0A8H3BMX8_9AGAM</name>
<dbReference type="AlphaFoldDB" id="A0A8H3BMX8"/>
<dbReference type="Proteomes" id="UP000663853">
    <property type="component" value="Unassembled WGS sequence"/>
</dbReference>
<keyword evidence="3" id="KW-0067">ATP-binding</keyword>
<dbReference type="InterPro" id="IPR008271">
    <property type="entry name" value="Ser/Thr_kinase_AS"/>
</dbReference>
<dbReference type="Gene3D" id="1.10.510.10">
    <property type="entry name" value="Transferase(Phosphotransferase) domain 1"/>
    <property type="match status" value="1"/>
</dbReference>
<gene>
    <name evidence="5" type="ORF">RDB_LOCUS62812</name>
</gene>
<dbReference type="PANTHER" id="PTHR45832:SF22">
    <property type="entry name" value="SERINE_THREONINE-PROTEIN KINASE SAMKA-RELATED"/>
    <property type="match status" value="1"/>
</dbReference>
<evidence type="ECO:0000259" key="4">
    <source>
        <dbReference type="PROSITE" id="PS50011"/>
    </source>
</evidence>
<evidence type="ECO:0000256" key="2">
    <source>
        <dbReference type="ARBA" id="ARBA00022741"/>
    </source>
</evidence>
<dbReference type="PROSITE" id="PS50011">
    <property type="entry name" value="PROTEIN_KINASE_DOM"/>
    <property type="match status" value="1"/>
</dbReference>
<protein>
    <recommendedName>
        <fullName evidence="4">Protein kinase domain-containing protein</fullName>
    </recommendedName>
</protein>
<accession>A0A8H3BMX8</accession>
<proteinExistence type="inferred from homology"/>
<keyword evidence="2" id="KW-0547">Nucleotide-binding</keyword>
<comment type="similarity">
    <text evidence="1">Belongs to the protein kinase superfamily. STE Ser/Thr protein kinase family. STE20 subfamily.</text>
</comment>
<dbReference type="EMBL" id="CAJMXA010001488">
    <property type="protein sequence ID" value="CAE6461662.1"/>
    <property type="molecule type" value="Genomic_DNA"/>
</dbReference>
<dbReference type="InterPro" id="IPR001245">
    <property type="entry name" value="Ser-Thr/Tyr_kinase_cat_dom"/>
</dbReference>
<dbReference type="InterPro" id="IPR000719">
    <property type="entry name" value="Prot_kinase_dom"/>
</dbReference>
<comment type="caution">
    <text evidence="5">The sequence shown here is derived from an EMBL/GenBank/DDBJ whole genome shotgun (WGS) entry which is preliminary data.</text>
</comment>